<gene>
    <name evidence="2" type="ORF">SAMN05216290_0287</name>
</gene>
<reference evidence="3" key="1">
    <citation type="submission" date="2016-10" db="EMBL/GenBank/DDBJ databases">
        <authorList>
            <person name="Varghese N."/>
            <person name="Submissions S."/>
        </authorList>
    </citation>
    <scope>NUCLEOTIDE SEQUENCE [LARGE SCALE GENOMIC DNA]</scope>
    <source>
        <strain evidence="3">CGMCC 1.12402</strain>
    </source>
</reference>
<proteinExistence type="predicted"/>
<dbReference type="Proteomes" id="UP000199437">
    <property type="component" value="Unassembled WGS sequence"/>
</dbReference>
<dbReference type="GeneID" id="99985050"/>
<keyword evidence="3" id="KW-1185">Reference proteome</keyword>
<name>A0A1I0MCS1_9BACT</name>
<dbReference type="EMBL" id="FOIR01000001">
    <property type="protein sequence ID" value="SEV86153.1"/>
    <property type="molecule type" value="Genomic_DNA"/>
</dbReference>
<dbReference type="STRING" id="1267423.SAMN05216290_0287"/>
<dbReference type="OrthoDB" id="982047at2"/>
<evidence type="ECO:0000313" key="2">
    <source>
        <dbReference type="EMBL" id="SEV86153.1"/>
    </source>
</evidence>
<feature type="chain" id="PRO_5011458059" description="Lipocalin-like domain-containing protein" evidence="1">
    <location>
        <begin position="19"/>
        <end position="162"/>
    </location>
</feature>
<dbReference type="AlphaFoldDB" id="A0A1I0MCS1"/>
<evidence type="ECO:0000256" key="1">
    <source>
        <dbReference type="SAM" id="SignalP"/>
    </source>
</evidence>
<protein>
    <recommendedName>
        <fullName evidence="4">Lipocalin-like domain-containing protein</fullName>
    </recommendedName>
</protein>
<evidence type="ECO:0000313" key="3">
    <source>
        <dbReference type="Proteomes" id="UP000199437"/>
    </source>
</evidence>
<accession>A0A1I0MCS1</accession>
<organism evidence="2 3">
    <name type="scientific">Roseivirga pacifica</name>
    <dbReference type="NCBI Taxonomy" id="1267423"/>
    <lineage>
        <taxon>Bacteria</taxon>
        <taxon>Pseudomonadati</taxon>
        <taxon>Bacteroidota</taxon>
        <taxon>Cytophagia</taxon>
        <taxon>Cytophagales</taxon>
        <taxon>Roseivirgaceae</taxon>
        <taxon>Roseivirga</taxon>
    </lineage>
</organism>
<feature type="signal peptide" evidence="1">
    <location>
        <begin position="1"/>
        <end position="18"/>
    </location>
</feature>
<sequence length="162" mass="18981">MKKLITLMLLVGISGSLAAQSKVKERDVVGEWELVIDIDRREIEEEIEEESNWLARRFAKSVSNFALDIVESIDIVMDFKDDGDLKITANVFGAREVEWASWYINRDGELIIEDLDDRDDDHFTLSDSDVWLFDKDEDHLVPYEKSRRGRLAENEDVYLRRR</sequence>
<dbReference type="RefSeq" id="WP_090256612.1">
    <property type="nucleotide sequence ID" value="NZ_FOIR01000001.1"/>
</dbReference>
<evidence type="ECO:0008006" key="4">
    <source>
        <dbReference type="Google" id="ProtNLM"/>
    </source>
</evidence>
<keyword evidence="1" id="KW-0732">Signal</keyword>